<keyword evidence="3" id="KW-0804">Transcription</keyword>
<dbReference type="CDD" id="cd07377">
    <property type="entry name" value="WHTH_GntR"/>
    <property type="match status" value="1"/>
</dbReference>
<protein>
    <submittedName>
        <fullName evidence="5">GntR family transcriptional regulator</fullName>
    </submittedName>
</protein>
<organism evidence="5 6">
    <name type="scientific">Microbacterium lacticum</name>
    <dbReference type="NCBI Taxonomy" id="33885"/>
    <lineage>
        <taxon>Bacteria</taxon>
        <taxon>Bacillati</taxon>
        <taxon>Actinomycetota</taxon>
        <taxon>Actinomycetes</taxon>
        <taxon>Micrococcales</taxon>
        <taxon>Microbacteriaceae</taxon>
        <taxon>Microbacterium</taxon>
    </lineage>
</organism>
<evidence type="ECO:0000313" key="5">
    <source>
        <dbReference type="EMBL" id="TQN00114.1"/>
    </source>
</evidence>
<name>A0A4Y3UJH2_9MICO</name>
<dbReference type="SUPFAM" id="SSF46785">
    <property type="entry name" value="Winged helix' DNA-binding domain"/>
    <property type="match status" value="1"/>
</dbReference>
<proteinExistence type="predicted"/>
<reference evidence="5 6" key="1">
    <citation type="submission" date="2019-06" db="EMBL/GenBank/DDBJ databases">
        <title>Sequencing the genomes of 1000 actinobacteria strains.</title>
        <authorList>
            <person name="Klenk H.-P."/>
        </authorList>
    </citation>
    <scope>NUCLEOTIDE SEQUENCE [LARGE SCALE GENOMIC DNA]</scope>
    <source>
        <strain evidence="5 6">DSM 20427</strain>
    </source>
</reference>
<dbReference type="Proteomes" id="UP000319804">
    <property type="component" value="Unassembled WGS sequence"/>
</dbReference>
<dbReference type="InterPro" id="IPR000524">
    <property type="entry name" value="Tscrpt_reg_HTH_GntR"/>
</dbReference>
<evidence type="ECO:0000313" key="6">
    <source>
        <dbReference type="Proteomes" id="UP000319804"/>
    </source>
</evidence>
<dbReference type="InterPro" id="IPR036390">
    <property type="entry name" value="WH_DNA-bd_sf"/>
</dbReference>
<gene>
    <name evidence="5" type="ORF">FHX68_0184</name>
</gene>
<dbReference type="GO" id="GO:0003677">
    <property type="term" value="F:DNA binding"/>
    <property type="evidence" value="ECO:0007669"/>
    <property type="project" value="UniProtKB-KW"/>
</dbReference>
<comment type="caution">
    <text evidence="5">The sequence shown here is derived from an EMBL/GenBank/DDBJ whole genome shotgun (WGS) entry which is preliminary data.</text>
</comment>
<keyword evidence="6" id="KW-1185">Reference proteome</keyword>
<dbReference type="SMART" id="SM00345">
    <property type="entry name" value="HTH_GNTR"/>
    <property type="match status" value="1"/>
</dbReference>
<dbReference type="InterPro" id="IPR036388">
    <property type="entry name" value="WH-like_DNA-bd_sf"/>
</dbReference>
<keyword evidence="2" id="KW-0238">DNA-binding</keyword>
<evidence type="ECO:0000256" key="3">
    <source>
        <dbReference type="ARBA" id="ARBA00023163"/>
    </source>
</evidence>
<dbReference type="Pfam" id="PF00392">
    <property type="entry name" value="GntR"/>
    <property type="match status" value="1"/>
</dbReference>
<evidence type="ECO:0000259" key="4">
    <source>
        <dbReference type="PROSITE" id="PS50949"/>
    </source>
</evidence>
<evidence type="ECO:0000256" key="1">
    <source>
        <dbReference type="ARBA" id="ARBA00023015"/>
    </source>
</evidence>
<keyword evidence="1" id="KW-0805">Transcription regulation</keyword>
<dbReference type="Gene3D" id="1.10.10.10">
    <property type="entry name" value="Winged helix-like DNA-binding domain superfamily/Winged helix DNA-binding domain"/>
    <property type="match status" value="1"/>
</dbReference>
<dbReference type="PANTHER" id="PTHR38445">
    <property type="entry name" value="HTH-TYPE TRANSCRIPTIONAL REPRESSOR YTRA"/>
    <property type="match status" value="1"/>
</dbReference>
<dbReference type="AlphaFoldDB" id="A0A4Y3UJH2"/>
<sequence length="122" mass="13120">MIVIDPRSPVPPYEQLREQLFGAVSAGELAPGSRLPTVRRLADDLGLAPGTVARAYRELETNGVIETRGRNGTFVAATADDATRLAQQAAWAFAERVRALRLTTDEAIAYVTAALRSEPTPS</sequence>
<dbReference type="PROSITE" id="PS50949">
    <property type="entry name" value="HTH_GNTR"/>
    <property type="match status" value="1"/>
</dbReference>
<feature type="domain" description="HTH gntR-type" evidence="4">
    <location>
        <begin position="10"/>
        <end position="78"/>
    </location>
</feature>
<evidence type="ECO:0000256" key="2">
    <source>
        <dbReference type="ARBA" id="ARBA00023125"/>
    </source>
</evidence>
<accession>A0A4Y3UJH2</accession>
<dbReference type="RefSeq" id="WP_211345034.1">
    <property type="nucleotide sequence ID" value="NZ_BJNA01000001.1"/>
</dbReference>
<dbReference type="PANTHER" id="PTHR38445:SF9">
    <property type="entry name" value="HTH-TYPE TRANSCRIPTIONAL REPRESSOR YTRA"/>
    <property type="match status" value="1"/>
</dbReference>
<dbReference type="EMBL" id="VFPS01000001">
    <property type="protein sequence ID" value="TQN00114.1"/>
    <property type="molecule type" value="Genomic_DNA"/>
</dbReference>
<dbReference type="GO" id="GO:0003700">
    <property type="term" value="F:DNA-binding transcription factor activity"/>
    <property type="evidence" value="ECO:0007669"/>
    <property type="project" value="InterPro"/>
</dbReference>